<dbReference type="EMBL" id="JABBFW010000004">
    <property type="protein sequence ID" value="NML14845.1"/>
    <property type="molecule type" value="Genomic_DNA"/>
</dbReference>
<keyword evidence="4" id="KW-0807">Transducer</keyword>
<dbReference type="InterPro" id="IPR003660">
    <property type="entry name" value="HAMP_dom"/>
</dbReference>
<dbReference type="SUPFAM" id="SSF58104">
    <property type="entry name" value="Methyl-accepting chemotaxis protein (MCP) signaling domain"/>
    <property type="match status" value="1"/>
</dbReference>
<comment type="caution">
    <text evidence="8">The sequence shown here is derived from an EMBL/GenBank/DDBJ whole genome shotgun (WGS) entry which is preliminary data.</text>
</comment>
<evidence type="ECO:0000256" key="1">
    <source>
        <dbReference type="ARBA" id="ARBA00004370"/>
    </source>
</evidence>
<dbReference type="Proteomes" id="UP000574067">
    <property type="component" value="Unassembled WGS sequence"/>
</dbReference>
<dbReference type="FunFam" id="1.10.287.950:FF:000001">
    <property type="entry name" value="Methyl-accepting chemotaxis sensory transducer"/>
    <property type="match status" value="1"/>
</dbReference>
<evidence type="ECO:0000256" key="3">
    <source>
        <dbReference type="ARBA" id="ARBA00029447"/>
    </source>
</evidence>
<dbReference type="InterPro" id="IPR051310">
    <property type="entry name" value="MCP_chemotaxis"/>
</dbReference>
<dbReference type="PANTHER" id="PTHR43531:SF14">
    <property type="entry name" value="METHYL-ACCEPTING CHEMOTAXIS PROTEIN I-RELATED"/>
    <property type="match status" value="1"/>
</dbReference>
<dbReference type="SMART" id="SM00304">
    <property type="entry name" value="HAMP"/>
    <property type="match status" value="1"/>
</dbReference>
<name>A0A848F801_9BURK</name>
<dbReference type="SMART" id="SM00283">
    <property type="entry name" value="MA"/>
    <property type="match status" value="1"/>
</dbReference>
<comment type="similarity">
    <text evidence="3">Belongs to the methyl-accepting chemotaxis (MCP) protein family.</text>
</comment>
<dbReference type="PANTHER" id="PTHR43531">
    <property type="entry name" value="PROTEIN ICFG"/>
    <property type="match status" value="1"/>
</dbReference>
<keyword evidence="9" id="KW-1185">Reference proteome</keyword>
<keyword evidence="5" id="KW-0472">Membrane</keyword>
<accession>A0A848F801</accession>
<feature type="domain" description="HAMP" evidence="7">
    <location>
        <begin position="325"/>
        <end position="377"/>
    </location>
</feature>
<evidence type="ECO:0000256" key="2">
    <source>
        <dbReference type="ARBA" id="ARBA00022481"/>
    </source>
</evidence>
<dbReference type="PRINTS" id="PR00260">
    <property type="entry name" value="CHEMTRNSDUCR"/>
</dbReference>
<dbReference type="PROSITE" id="PS50111">
    <property type="entry name" value="CHEMOTAXIS_TRANSDUC_2"/>
    <property type="match status" value="1"/>
</dbReference>
<dbReference type="GO" id="GO:0007165">
    <property type="term" value="P:signal transduction"/>
    <property type="evidence" value="ECO:0007669"/>
    <property type="project" value="UniProtKB-KW"/>
</dbReference>
<keyword evidence="2" id="KW-0488">Methylation</keyword>
<keyword evidence="5" id="KW-0812">Transmembrane</keyword>
<protein>
    <submittedName>
        <fullName evidence="8">HAMP domain-containing protein</fullName>
    </submittedName>
</protein>
<dbReference type="CDD" id="cd11386">
    <property type="entry name" value="MCP_signal"/>
    <property type="match status" value="1"/>
</dbReference>
<gene>
    <name evidence="8" type="ORF">HHL10_07640</name>
</gene>
<keyword evidence="5" id="KW-1133">Transmembrane helix</keyword>
<dbReference type="GO" id="GO:0005886">
    <property type="term" value="C:plasma membrane"/>
    <property type="evidence" value="ECO:0007669"/>
    <property type="project" value="TreeGrafter"/>
</dbReference>
<dbReference type="Pfam" id="PF00672">
    <property type="entry name" value="HAMP"/>
    <property type="match status" value="1"/>
</dbReference>
<dbReference type="GO" id="GO:0004888">
    <property type="term" value="F:transmembrane signaling receptor activity"/>
    <property type="evidence" value="ECO:0007669"/>
    <property type="project" value="InterPro"/>
</dbReference>
<evidence type="ECO:0000256" key="5">
    <source>
        <dbReference type="SAM" id="Phobius"/>
    </source>
</evidence>
<dbReference type="InterPro" id="IPR004089">
    <property type="entry name" value="MCPsignal_dom"/>
</dbReference>
<sequence>MARKFVLVGLLALAMVAVPATLLLQQQWQALQELRSEAAGLAQAGELLKLVRLTQQHRGTVAATQDDAAGRGARAAKQAEVAAALAATQAALAGQGALASQAEALGRDWQALVQALPGMAKPESFRRHTALVETQLALLEAIADGSGLSLDTEARSYHLVMGTLTHLPQLTERLGQARARGAALLAQGQASAGERAALASLAEVARDHLRAARGAFGKAGATDAQVQAALQAPLQAALSAFDTGLKLIDDGVVQPETLNLPAPEYFAAITRVIDAQFALAQSAFGALDTALAERVAAQRRLLLLVNGLVTLFGGLGVALLVFVTRTTRRAVREAEAAAKALERGELHHVVQVHSHDEVGRLSQALQHAMHSLSGMVVGIRRSSESVSTAAVQIAHGNLDLSQRTEEQASNLQQTAASMEQLRGMVQTNAESALQASELARAAQDAAGAGGAVVRRVVSTMDEITTSSHRIVDIIGTIDAIAFQTNILALNAAVEAARAGEQGRGFAVVAGEVRHLAQRSAEAAREIKALITESTSKVETGSALVHDAGRGMEEIVARVQQVHALIERISTATQEQSSGISQVGDAVSQLDQVTQQNAALVEESAAAAESLQQQAQRLVESVSVFRLAPRQA</sequence>
<dbReference type="GO" id="GO:0006935">
    <property type="term" value="P:chemotaxis"/>
    <property type="evidence" value="ECO:0007669"/>
    <property type="project" value="InterPro"/>
</dbReference>
<dbReference type="RefSeq" id="WP_169159756.1">
    <property type="nucleotide sequence ID" value="NZ_JABBFW010000004.1"/>
</dbReference>
<dbReference type="Gene3D" id="1.10.287.950">
    <property type="entry name" value="Methyl-accepting chemotaxis protein"/>
    <property type="match status" value="1"/>
</dbReference>
<evidence type="ECO:0000313" key="9">
    <source>
        <dbReference type="Proteomes" id="UP000574067"/>
    </source>
</evidence>
<proteinExistence type="inferred from homology"/>
<organism evidence="8 9">
    <name type="scientific">Azohydromonas caseinilytica</name>
    <dbReference type="NCBI Taxonomy" id="2728836"/>
    <lineage>
        <taxon>Bacteria</taxon>
        <taxon>Pseudomonadati</taxon>
        <taxon>Pseudomonadota</taxon>
        <taxon>Betaproteobacteria</taxon>
        <taxon>Burkholderiales</taxon>
        <taxon>Sphaerotilaceae</taxon>
        <taxon>Azohydromonas</taxon>
    </lineage>
</organism>
<reference evidence="8 9" key="1">
    <citation type="submission" date="2020-04" db="EMBL/GenBank/DDBJ databases">
        <title>Azohydromonas sp. isolated from soil.</title>
        <authorList>
            <person name="Dahal R.H."/>
        </authorList>
    </citation>
    <scope>NUCLEOTIDE SEQUENCE [LARGE SCALE GENOMIC DNA]</scope>
    <source>
        <strain evidence="8 9">G-1-1-14</strain>
    </source>
</reference>
<evidence type="ECO:0000259" key="6">
    <source>
        <dbReference type="PROSITE" id="PS50111"/>
    </source>
</evidence>
<feature type="transmembrane region" description="Helical" evidence="5">
    <location>
        <begin position="301"/>
        <end position="323"/>
    </location>
</feature>
<feature type="domain" description="Methyl-accepting transducer" evidence="6">
    <location>
        <begin position="382"/>
        <end position="611"/>
    </location>
</feature>
<comment type="subcellular location">
    <subcellularLocation>
        <location evidence="1">Membrane</location>
    </subcellularLocation>
</comment>
<evidence type="ECO:0000256" key="4">
    <source>
        <dbReference type="PROSITE-ProRule" id="PRU00284"/>
    </source>
</evidence>
<dbReference type="AlphaFoldDB" id="A0A848F801"/>
<dbReference type="InterPro" id="IPR004090">
    <property type="entry name" value="Chemotax_Me-accpt_rcpt"/>
</dbReference>
<evidence type="ECO:0000259" key="7">
    <source>
        <dbReference type="PROSITE" id="PS50885"/>
    </source>
</evidence>
<dbReference type="PROSITE" id="PS50885">
    <property type="entry name" value="HAMP"/>
    <property type="match status" value="1"/>
</dbReference>
<evidence type="ECO:0000313" key="8">
    <source>
        <dbReference type="EMBL" id="NML14845.1"/>
    </source>
</evidence>
<dbReference type="Pfam" id="PF00015">
    <property type="entry name" value="MCPsignal"/>
    <property type="match status" value="1"/>
</dbReference>